<name>A0A1I1V7B5_9BACL</name>
<dbReference type="EMBL" id="FOMT01000001">
    <property type="protein sequence ID" value="SFD78725.1"/>
    <property type="molecule type" value="Genomic_DNA"/>
</dbReference>
<evidence type="ECO:0000313" key="2">
    <source>
        <dbReference type="Proteomes" id="UP000198855"/>
    </source>
</evidence>
<dbReference type="Proteomes" id="UP000198855">
    <property type="component" value="Unassembled WGS sequence"/>
</dbReference>
<evidence type="ECO:0000313" key="1">
    <source>
        <dbReference type="EMBL" id="SFD78725.1"/>
    </source>
</evidence>
<proteinExistence type="predicted"/>
<organism evidence="1 2">
    <name type="scientific">Paenibacillus catalpae</name>
    <dbReference type="NCBI Taxonomy" id="1045775"/>
    <lineage>
        <taxon>Bacteria</taxon>
        <taxon>Bacillati</taxon>
        <taxon>Bacillota</taxon>
        <taxon>Bacilli</taxon>
        <taxon>Bacillales</taxon>
        <taxon>Paenibacillaceae</taxon>
        <taxon>Paenibacillus</taxon>
    </lineage>
</organism>
<gene>
    <name evidence="1" type="ORF">SAMN05216378_1424</name>
</gene>
<protein>
    <recommendedName>
        <fullName evidence="3">Thioredoxin</fullName>
    </recommendedName>
</protein>
<keyword evidence="2" id="KW-1185">Reference proteome</keyword>
<sequence length="93" mass="11503">MLLSYCWKAYFLHRQDGDQLVWNINKINNQLRPKTPIKDISFIDVREKHKYNYEKVFELKDFPQILVFENKEIVLRTKNPNELYVFYYDKLKN</sequence>
<accession>A0A1I1V7B5</accession>
<dbReference type="AlphaFoldDB" id="A0A1I1V7B5"/>
<reference evidence="2" key="1">
    <citation type="submission" date="2016-10" db="EMBL/GenBank/DDBJ databases">
        <authorList>
            <person name="Varghese N."/>
            <person name="Submissions S."/>
        </authorList>
    </citation>
    <scope>NUCLEOTIDE SEQUENCE [LARGE SCALE GENOMIC DNA]</scope>
    <source>
        <strain evidence="2">CGMCC 1.10784</strain>
    </source>
</reference>
<evidence type="ECO:0008006" key="3">
    <source>
        <dbReference type="Google" id="ProtNLM"/>
    </source>
</evidence>
<dbReference type="STRING" id="1045775.SAMN05216378_1424"/>